<keyword evidence="3 6" id="KW-0732">Signal</keyword>
<dbReference type="PANTHER" id="PTHR38776:SF1">
    <property type="entry name" value="MLTA-INTERACTING PROTEIN-RELATED"/>
    <property type="match status" value="1"/>
</dbReference>
<dbReference type="AlphaFoldDB" id="A0A4R2ND09"/>
<dbReference type="EMBL" id="SLXH01000007">
    <property type="protein sequence ID" value="TCP19047.1"/>
    <property type="molecule type" value="Genomic_DNA"/>
</dbReference>
<dbReference type="SUPFAM" id="SSF56935">
    <property type="entry name" value="Porins"/>
    <property type="match status" value="1"/>
</dbReference>
<dbReference type="RefSeq" id="WP_119012987.1">
    <property type="nucleotide sequence ID" value="NZ_QXNC01000011.1"/>
</dbReference>
<keyword evidence="5" id="KW-0998">Cell outer membrane</keyword>
<keyword evidence="4" id="KW-0472">Membrane</keyword>
<feature type="chain" id="PRO_5020637076" evidence="6">
    <location>
        <begin position="27"/>
        <end position="285"/>
    </location>
</feature>
<comment type="subcellular location">
    <subcellularLocation>
        <location evidence="1">Cell outer membrane</location>
    </subcellularLocation>
</comment>
<keyword evidence="8" id="KW-1185">Reference proteome</keyword>
<comment type="similarity">
    <text evidence="2">Belongs to the MipA/OmpV family.</text>
</comment>
<evidence type="ECO:0000256" key="1">
    <source>
        <dbReference type="ARBA" id="ARBA00004442"/>
    </source>
</evidence>
<dbReference type="InterPro" id="IPR036942">
    <property type="entry name" value="Beta-barrel_TonB_sf"/>
</dbReference>
<feature type="signal peptide" evidence="6">
    <location>
        <begin position="1"/>
        <end position="26"/>
    </location>
</feature>
<comment type="caution">
    <text evidence="7">The sequence shown here is derived from an EMBL/GenBank/DDBJ whole genome shotgun (WGS) entry which is preliminary data.</text>
</comment>
<dbReference type="Gene3D" id="2.40.170.20">
    <property type="entry name" value="TonB-dependent receptor, beta-barrel domain"/>
    <property type="match status" value="1"/>
</dbReference>
<accession>A0A4R2ND09</accession>
<evidence type="ECO:0000313" key="8">
    <source>
        <dbReference type="Proteomes" id="UP000295182"/>
    </source>
</evidence>
<protein>
    <submittedName>
        <fullName evidence="7">Outer membrane scaffolding protein for murein synthesis (MipA/OmpV family)</fullName>
    </submittedName>
</protein>
<evidence type="ECO:0000256" key="4">
    <source>
        <dbReference type="ARBA" id="ARBA00023136"/>
    </source>
</evidence>
<evidence type="ECO:0000256" key="5">
    <source>
        <dbReference type="ARBA" id="ARBA00023237"/>
    </source>
</evidence>
<sequence>MKSSTHTLFRAGLGTLGLALSATVCSQEATGAVAPAAAQPSPGFSWVLGGTLENSASYSGGSDRSTGLRPVIGLAVGRYTLSTGGGGALLDRDLDARDASGLSTRLFQGGNLRLTGSLRIDGGRKNSEEPLLRGLPDVRRTLRVRLGLVYDVNSQFSLRSSWSQDVLGRQGGATLNNTARYEFTLAPGTELALVAGAHLANTTYLRSYFGVPGSAAGVTTALPQFAPSGGMHSTEVGLDLRHNLHHHWVLLGGVRYSQLRGDARRSPLAIKPDNYSVSIGLAYRR</sequence>
<dbReference type="PANTHER" id="PTHR38776">
    <property type="entry name" value="MLTA-INTERACTING PROTEIN-RELATED"/>
    <property type="match status" value="1"/>
</dbReference>
<evidence type="ECO:0000256" key="3">
    <source>
        <dbReference type="ARBA" id="ARBA00022729"/>
    </source>
</evidence>
<dbReference type="OrthoDB" id="8887104at2"/>
<name>A0A4R2ND09_9BURK</name>
<dbReference type="Proteomes" id="UP000295182">
    <property type="component" value="Unassembled WGS sequence"/>
</dbReference>
<evidence type="ECO:0000256" key="2">
    <source>
        <dbReference type="ARBA" id="ARBA00005722"/>
    </source>
</evidence>
<evidence type="ECO:0000313" key="7">
    <source>
        <dbReference type="EMBL" id="TCP19047.1"/>
    </source>
</evidence>
<organism evidence="7 8">
    <name type="scientific">Simplicispira metamorpha</name>
    <dbReference type="NCBI Taxonomy" id="80881"/>
    <lineage>
        <taxon>Bacteria</taxon>
        <taxon>Pseudomonadati</taxon>
        <taxon>Pseudomonadota</taxon>
        <taxon>Betaproteobacteria</taxon>
        <taxon>Burkholderiales</taxon>
        <taxon>Comamonadaceae</taxon>
        <taxon>Simplicispira</taxon>
    </lineage>
</organism>
<gene>
    <name evidence="7" type="ORF">EV674_10743</name>
</gene>
<dbReference type="GO" id="GO:0009279">
    <property type="term" value="C:cell outer membrane"/>
    <property type="evidence" value="ECO:0007669"/>
    <property type="project" value="UniProtKB-SubCell"/>
</dbReference>
<dbReference type="Pfam" id="PF06629">
    <property type="entry name" value="MipA"/>
    <property type="match status" value="1"/>
</dbReference>
<evidence type="ECO:0000256" key="6">
    <source>
        <dbReference type="SAM" id="SignalP"/>
    </source>
</evidence>
<proteinExistence type="inferred from homology"/>
<dbReference type="InterPro" id="IPR010583">
    <property type="entry name" value="MipA"/>
</dbReference>
<reference evidence="7 8" key="1">
    <citation type="submission" date="2019-03" db="EMBL/GenBank/DDBJ databases">
        <title>Genomic Encyclopedia of Type Strains, Phase IV (KMG-IV): sequencing the most valuable type-strain genomes for metagenomic binning, comparative biology and taxonomic classification.</title>
        <authorList>
            <person name="Goeker M."/>
        </authorList>
    </citation>
    <scope>NUCLEOTIDE SEQUENCE [LARGE SCALE GENOMIC DNA]</scope>
    <source>
        <strain evidence="7 8">DSM 1837</strain>
    </source>
</reference>